<feature type="domain" description="Ketoreductase" evidence="3">
    <location>
        <begin position="17"/>
        <end position="197"/>
    </location>
</feature>
<proteinExistence type="inferred from homology"/>
<evidence type="ECO:0000313" key="4">
    <source>
        <dbReference type="EMBL" id="MDV5087374.1"/>
    </source>
</evidence>
<dbReference type="SUPFAM" id="SSF51735">
    <property type="entry name" value="NAD(P)-binding Rossmann-fold domains"/>
    <property type="match status" value="1"/>
</dbReference>
<evidence type="ECO:0000256" key="1">
    <source>
        <dbReference type="ARBA" id="ARBA00006484"/>
    </source>
</evidence>
<keyword evidence="2 4" id="KW-0560">Oxidoreductase</keyword>
<dbReference type="EMBL" id="JAWJZB010000001">
    <property type="protein sequence ID" value="MDV5087374.1"/>
    <property type="molecule type" value="Genomic_DNA"/>
</dbReference>
<evidence type="ECO:0000259" key="3">
    <source>
        <dbReference type="SMART" id="SM00822"/>
    </source>
</evidence>
<dbReference type="RefSeq" id="WP_317329234.1">
    <property type="nucleotide sequence ID" value="NZ_JAWJZA010000009.1"/>
</dbReference>
<reference evidence="4 5" key="1">
    <citation type="submission" date="2023-10" db="EMBL/GenBank/DDBJ databases">
        <title>Veillonella sp. nov., isolated from a pig farm feces dump.</title>
        <authorList>
            <person name="Chang Y.-H."/>
        </authorList>
    </citation>
    <scope>NUCLEOTIDE SEQUENCE [LARGE SCALE GENOMIC DNA]</scope>
    <source>
        <strain evidence="4 5">YH-vei2233</strain>
    </source>
</reference>
<gene>
    <name evidence="4" type="ORF">RVY80_00700</name>
</gene>
<dbReference type="EC" id="1.-.-.-" evidence="4"/>
<dbReference type="InterPro" id="IPR036291">
    <property type="entry name" value="NAD(P)-bd_dom_sf"/>
</dbReference>
<comment type="caution">
    <text evidence="4">The sequence shown here is derived from an EMBL/GenBank/DDBJ whole genome shotgun (WGS) entry which is preliminary data.</text>
</comment>
<protein>
    <submittedName>
        <fullName evidence="4">SDR family oxidoreductase</fullName>
        <ecNumber evidence="4">1.-.-.-</ecNumber>
    </submittedName>
</protein>
<dbReference type="InterPro" id="IPR020904">
    <property type="entry name" value="Sc_DH/Rdtase_CS"/>
</dbReference>
<evidence type="ECO:0000313" key="5">
    <source>
        <dbReference type="Proteomes" id="UP001272515"/>
    </source>
</evidence>
<dbReference type="Proteomes" id="UP001272515">
    <property type="component" value="Unassembled WGS sequence"/>
</dbReference>
<accession>A0ABU3Z639</accession>
<evidence type="ECO:0000256" key="2">
    <source>
        <dbReference type="ARBA" id="ARBA00023002"/>
    </source>
</evidence>
<dbReference type="PANTHER" id="PTHR43639:SF1">
    <property type="entry name" value="SHORT-CHAIN DEHYDROGENASE_REDUCTASE FAMILY PROTEIN"/>
    <property type="match status" value="1"/>
</dbReference>
<keyword evidence="5" id="KW-1185">Reference proteome</keyword>
<dbReference type="CDD" id="cd05233">
    <property type="entry name" value="SDR_c"/>
    <property type="match status" value="1"/>
</dbReference>
<dbReference type="PANTHER" id="PTHR43639">
    <property type="entry name" value="OXIDOREDUCTASE, SHORT-CHAIN DEHYDROGENASE/REDUCTASE FAMILY (AFU_ORTHOLOGUE AFUA_5G02870)"/>
    <property type="match status" value="1"/>
</dbReference>
<dbReference type="Pfam" id="PF13561">
    <property type="entry name" value="adh_short_C2"/>
    <property type="match status" value="1"/>
</dbReference>
<sequence length="258" mass="27369">MTAPSTQTTLQTRLQNKVAIITGGGSGIGQELALRLASEGVRVHILGRSGGPLQETAAMHDNIQYSVADVGNSDDLANVIKTVESTYGQLDIVINNASMAPVTPLEQQTMEEVNRTFRVNVYGVIDLSRQALPLLKQSKGNIINIGSAVAANPPANMAVYASSKAAVVSLTKVWAKELAKDGIRVNSISVGPIWTPIYEKTSLSEEEKRAHEEIINRMVPLGRFGSVDEVASLVAFVASDEASYVTGADFAVDGGFGI</sequence>
<dbReference type="SMART" id="SM00822">
    <property type="entry name" value="PKS_KR"/>
    <property type="match status" value="1"/>
</dbReference>
<dbReference type="InterPro" id="IPR002347">
    <property type="entry name" value="SDR_fam"/>
</dbReference>
<name>A0ABU3Z639_9FIRM</name>
<comment type="similarity">
    <text evidence="1">Belongs to the short-chain dehydrogenases/reductases (SDR) family.</text>
</comment>
<organism evidence="4 5">
    <name type="scientific">Veillonella absiana</name>
    <dbReference type="NCBI Taxonomy" id="3079305"/>
    <lineage>
        <taxon>Bacteria</taxon>
        <taxon>Bacillati</taxon>
        <taxon>Bacillota</taxon>
        <taxon>Negativicutes</taxon>
        <taxon>Veillonellales</taxon>
        <taxon>Veillonellaceae</taxon>
        <taxon>Veillonella</taxon>
    </lineage>
</organism>
<dbReference type="Gene3D" id="3.40.50.720">
    <property type="entry name" value="NAD(P)-binding Rossmann-like Domain"/>
    <property type="match status" value="1"/>
</dbReference>
<dbReference type="PROSITE" id="PS00061">
    <property type="entry name" value="ADH_SHORT"/>
    <property type="match status" value="1"/>
</dbReference>
<dbReference type="GO" id="GO:0016491">
    <property type="term" value="F:oxidoreductase activity"/>
    <property type="evidence" value="ECO:0007669"/>
    <property type="project" value="UniProtKB-KW"/>
</dbReference>
<dbReference type="InterPro" id="IPR057326">
    <property type="entry name" value="KR_dom"/>
</dbReference>
<dbReference type="PRINTS" id="PR00080">
    <property type="entry name" value="SDRFAMILY"/>
</dbReference>
<dbReference type="PRINTS" id="PR00081">
    <property type="entry name" value="GDHRDH"/>
</dbReference>